<protein>
    <submittedName>
        <fullName evidence="1">GTP-binding protein gtr1</fullName>
    </submittedName>
</protein>
<evidence type="ECO:0000313" key="1">
    <source>
        <dbReference type="EMBL" id="KAK3702470.1"/>
    </source>
</evidence>
<organism evidence="1 2">
    <name type="scientific">Vermiconidia calcicola</name>
    <dbReference type="NCBI Taxonomy" id="1690605"/>
    <lineage>
        <taxon>Eukaryota</taxon>
        <taxon>Fungi</taxon>
        <taxon>Dikarya</taxon>
        <taxon>Ascomycota</taxon>
        <taxon>Pezizomycotina</taxon>
        <taxon>Dothideomycetes</taxon>
        <taxon>Dothideomycetidae</taxon>
        <taxon>Mycosphaerellales</taxon>
        <taxon>Extremaceae</taxon>
        <taxon>Vermiconidia</taxon>
    </lineage>
</organism>
<evidence type="ECO:0000313" key="2">
    <source>
        <dbReference type="Proteomes" id="UP001281147"/>
    </source>
</evidence>
<sequence>MDRSKRQKQRKVLLMGRSGAGKSSMRSIIFSNYVAKDVRRLGATVDVEHSNIRFMGNLMLNLWDCGGQDSFVESYLTNQRSHVFTHVAVLIFVFDVSSKELASDMLSFASTIRALHEFSPNSKVFVLVHKMDLIPTGRKNTIYQEKMKEIRATCVEEGFVAEQVAFWATSIWDQSLYKAWTQVIYFLIPNAVAIENMLGKLAELLDAKELILYERTTCLVVTHISRKDEDENPYADRFERISSILKTHKHSMAKHTGMMASEVSFAEMQVKTGSFMFFITKLTENTNLAVVMPNNEGAFNAARVNVQIAKREFAHLDIMEKKGKDIQRTAKEAVLSEEEVGGVDSGEVGSQGPINDR</sequence>
<comment type="caution">
    <text evidence="1">The sequence shown here is derived from an EMBL/GenBank/DDBJ whole genome shotgun (WGS) entry which is preliminary data.</text>
</comment>
<keyword evidence="2" id="KW-1185">Reference proteome</keyword>
<dbReference type="EMBL" id="JAUTXU010000160">
    <property type="protein sequence ID" value="KAK3702470.1"/>
    <property type="molecule type" value="Genomic_DNA"/>
</dbReference>
<reference evidence="1" key="1">
    <citation type="submission" date="2023-07" db="EMBL/GenBank/DDBJ databases">
        <title>Black Yeasts Isolated from many extreme environments.</title>
        <authorList>
            <person name="Coleine C."/>
            <person name="Stajich J.E."/>
            <person name="Selbmann L."/>
        </authorList>
    </citation>
    <scope>NUCLEOTIDE SEQUENCE</scope>
    <source>
        <strain evidence="1">CCFEE 5714</strain>
    </source>
</reference>
<name>A0ACC3MS96_9PEZI</name>
<gene>
    <name evidence="1" type="primary">GTR1_2</name>
    <name evidence="1" type="ORF">LTR37_014832</name>
</gene>
<dbReference type="Proteomes" id="UP001281147">
    <property type="component" value="Unassembled WGS sequence"/>
</dbReference>
<accession>A0ACC3MS96</accession>
<proteinExistence type="predicted"/>